<evidence type="ECO:0000313" key="3">
    <source>
        <dbReference type="EMBL" id="KAJ4952123.1"/>
    </source>
</evidence>
<feature type="region of interest" description="Disordered" evidence="1">
    <location>
        <begin position="1"/>
        <end position="54"/>
    </location>
</feature>
<keyword evidence="2" id="KW-0812">Transmembrane</keyword>
<dbReference type="EMBL" id="JAMYWD010000012">
    <property type="protein sequence ID" value="KAJ4952123.1"/>
    <property type="molecule type" value="Genomic_DNA"/>
</dbReference>
<protein>
    <submittedName>
        <fullName evidence="3">Uncharacterized protein</fullName>
    </submittedName>
</protein>
<sequence length="334" mass="37178">MADNEKQGEETSSRGNEWEVVSLTASTYSAAPGPKSFESTDDMGHESVEDEETSRAMFMSGHFVFPPSQHENLPLVTELTDNCEIDNETRDMPVGSNKVLGLDMEEGDRSDKKNDENWDSKRSTAPEDLPGIQFFDEKGNRLSVHTTEFEEGTGLQGLNSVDEEQSIYTASKSSSFHSEAKISGSTVCDDHDALAEPTDPSQQSLSSPSSLSTGHNKSDKYNGGGLPCEAWWKRRAAALYVHAKEANAFWSIFVAAAVMGLVIIGQQWQQERWQVQQLKWQFNINDEKMNRILVTSLLSVFVEDFNQKNPFSRVFYGVSKVIHASPSQGQQMIC</sequence>
<dbReference type="PANTHER" id="PTHR34797">
    <property type="entry name" value="ATG8-INTERACTING PROTEIN 2"/>
    <property type="match status" value="1"/>
</dbReference>
<dbReference type="Proteomes" id="UP001141806">
    <property type="component" value="Unassembled WGS sequence"/>
</dbReference>
<dbReference type="AlphaFoldDB" id="A0A9Q0GQY4"/>
<evidence type="ECO:0000313" key="4">
    <source>
        <dbReference type="Proteomes" id="UP001141806"/>
    </source>
</evidence>
<proteinExistence type="predicted"/>
<accession>A0A9Q0GQY4</accession>
<feature type="region of interest" description="Disordered" evidence="1">
    <location>
        <begin position="87"/>
        <end position="134"/>
    </location>
</feature>
<feature type="compositionally biased region" description="Low complexity" evidence="1">
    <location>
        <begin position="200"/>
        <end position="212"/>
    </location>
</feature>
<evidence type="ECO:0000256" key="2">
    <source>
        <dbReference type="SAM" id="Phobius"/>
    </source>
</evidence>
<gene>
    <name evidence="3" type="ORF">NE237_028955</name>
</gene>
<feature type="compositionally biased region" description="Basic and acidic residues" evidence="1">
    <location>
        <begin position="1"/>
        <end position="12"/>
    </location>
</feature>
<feature type="transmembrane region" description="Helical" evidence="2">
    <location>
        <begin position="248"/>
        <end position="265"/>
    </location>
</feature>
<evidence type="ECO:0000256" key="1">
    <source>
        <dbReference type="SAM" id="MobiDB-lite"/>
    </source>
</evidence>
<comment type="caution">
    <text evidence="3">The sequence shown here is derived from an EMBL/GenBank/DDBJ whole genome shotgun (WGS) entry which is preliminary data.</text>
</comment>
<dbReference type="PANTHER" id="PTHR34797:SF1">
    <property type="entry name" value="ATG8-INTERACTING PROTEIN 2"/>
    <property type="match status" value="1"/>
</dbReference>
<feature type="compositionally biased region" description="Basic and acidic residues" evidence="1">
    <location>
        <begin position="107"/>
        <end position="125"/>
    </location>
</feature>
<dbReference type="OrthoDB" id="604034at2759"/>
<name>A0A9Q0GQY4_9MAGN</name>
<keyword evidence="2" id="KW-0472">Membrane</keyword>
<reference evidence="3" key="1">
    <citation type="journal article" date="2023" name="Plant J.">
        <title>The genome of the king protea, Protea cynaroides.</title>
        <authorList>
            <person name="Chang J."/>
            <person name="Duong T.A."/>
            <person name="Schoeman C."/>
            <person name="Ma X."/>
            <person name="Roodt D."/>
            <person name="Barker N."/>
            <person name="Li Z."/>
            <person name="Van de Peer Y."/>
            <person name="Mizrachi E."/>
        </authorList>
    </citation>
    <scope>NUCLEOTIDE SEQUENCE</scope>
    <source>
        <tissue evidence="3">Young leaves</tissue>
    </source>
</reference>
<feature type="region of interest" description="Disordered" evidence="1">
    <location>
        <begin position="189"/>
        <end position="219"/>
    </location>
</feature>
<organism evidence="3 4">
    <name type="scientific">Protea cynaroides</name>
    <dbReference type="NCBI Taxonomy" id="273540"/>
    <lineage>
        <taxon>Eukaryota</taxon>
        <taxon>Viridiplantae</taxon>
        <taxon>Streptophyta</taxon>
        <taxon>Embryophyta</taxon>
        <taxon>Tracheophyta</taxon>
        <taxon>Spermatophyta</taxon>
        <taxon>Magnoliopsida</taxon>
        <taxon>Proteales</taxon>
        <taxon>Proteaceae</taxon>
        <taxon>Protea</taxon>
    </lineage>
</organism>
<dbReference type="InterPro" id="IPR040304">
    <property type="entry name" value="ATG8-IP-1/2"/>
</dbReference>
<keyword evidence="4" id="KW-1185">Reference proteome</keyword>
<keyword evidence="2" id="KW-1133">Transmembrane helix</keyword>